<accession>A0A1Y2HME4</accession>
<feature type="region of interest" description="Disordered" evidence="1">
    <location>
        <begin position="183"/>
        <end position="205"/>
    </location>
</feature>
<dbReference type="Proteomes" id="UP000193411">
    <property type="component" value="Unassembled WGS sequence"/>
</dbReference>
<organism evidence="2 3">
    <name type="scientific">Catenaria anguillulae PL171</name>
    <dbReference type="NCBI Taxonomy" id="765915"/>
    <lineage>
        <taxon>Eukaryota</taxon>
        <taxon>Fungi</taxon>
        <taxon>Fungi incertae sedis</taxon>
        <taxon>Blastocladiomycota</taxon>
        <taxon>Blastocladiomycetes</taxon>
        <taxon>Blastocladiales</taxon>
        <taxon>Catenariaceae</taxon>
        <taxon>Catenaria</taxon>
    </lineage>
</organism>
<name>A0A1Y2HME4_9FUNG</name>
<reference evidence="2 3" key="1">
    <citation type="submission" date="2016-07" db="EMBL/GenBank/DDBJ databases">
        <title>Pervasive Adenine N6-methylation of Active Genes in Fungi.</title>
        <authorList>
            <consortium name="DOE Joint Genome Institute"/>
            <person name="Mondo S.J."/>
            <person name="Dannebaum R.O."/>
            <person name="Kuo R.C."/>
            <person name="Labutti K."/>
            <person name="Haridas S."/>
            <person name="Kuo A."/>
            <person name="Salamov A."/>
            <person name="Ahrendt S.R."/>
            <person name="Lipzen A."/>
            <person name="Sullivan W."/>
            <person name="Andreopoulos W.B."/>
            <person name="Clum A."/>
            <person name="Lindquist E."/>
            <person name="Daum C."/>
            <person name="Ramamoorthy G.K."/>
            <person name="Gryganskyi A."/>
            <person name="Culley D."/>
            <person name="Magnuson J.K."/>
            <person name="James T.Y."/>
            <person name="O'Malley M.A."/>
            <person name="Stajich J.E."/>
            <person name="Spatafora J.W."/>
            <person name="Visel A."/>
            <person name="Grigoriev I.V."/>
        </authorList>
    </citation>
    <scope>NUCLEOTIDE SEQUENCE [LARGE SCALE GENOMIC DNA]</scope>
    <source>
        <strain evidence="2 3">PL171</strain>
    </source>
</reference>
<feature type="compositionally biased region" description="Low complexity" evidence="1">
    <location>
        <begin position="183"/>
        <end position="200"/>
    </location>
</feature>
<dbReference type="AlphaFoldDB" id="A0A1Y2HME4"/>
<dbReference type="OrthoDB" id="5565673at2759"/>
<protein>
    <recommendedName>
        <fullName evidence="4">K Homology domain-containing protein</fullName>
    </recommendedName>
</protein>
<sequence length="304" mass="33045">MSSAALRTLAAVSRSRGLWPPWPSRTAAISSPFHAPLPPWPSSHTHPSSGQLRSFSSSIHLHAGKSASDSPTKPRNRLAFADIDANEQPMDHAEVLDPLRPPQGKHLSKSEYQQLLKRINVIMTKADLVMYLKRHASDTHSNLSAYLPMGTYLSPKTALTKPKLVRALVHGVWGVPELNASFSTPASSSSSPSSPTSASADGESDDPVMARVQVIPDHVSGTLEIPCTPRDLFFVHGHGDTVRSLMLQGGVVIHLDTKEHKIVVKGTGAGIKKTVGQIRSLLVRSLAFLHEYPWQRHTLTLLSE</sequence>
<gene>
    <name evidence="2" type="ORF">BCR44DRAFT_1106474</name>
</gene>
<dbReference type="EMBL" id="MCFL01000020">
    <property type="protein sequence ID" value="ORZ35746.1"/>
    <property type="molecule type" value="Genomic_DNA"/>
</dbReference>
<evidence type="ECO:0000313" key="3">
    <source>
        <dbReference type="Proteomes" id="UP000193411"/>
    </source>
</evidence>
<evidence type="ECO:0000256" key="1">
    <source>
        <dbReference type="SAM" id="MobiDB-lite"/>
    </source>
</evidence>
<proteinExistence type="predicted"/>
<dbReference type="STRING" id="765915.A0A1Y2HME4"/>
<comment type="caution">
    <text evidence="2">The sequence shown here is derived from an EMBL/GenBank/DDBJ whole genome shotgun (WGS) entry which is preliminary data.</text>
</comment>
<keyword evidence="3" id="KW-1185">Reference proteome</keyword>
<evidence type="ECO:0000313" key="2">
    <source>
        <dbReference type="EMBL" id="ORZ35746.1"/>
    </source>
</evidence>
<evidence type="ECO:0008006" key="4">
    <source>
        <dbReference type="Google" id="ProtNLM"/>
    </source>
</evidence>